<reference evidence="3 4" key="1">
    <citation type="submission" date="2023-08" db="EMBL/GenBank/DDBJ databases">
        <title>Nocardioides seae sp. nov., a bacterium isolated from a soil.</title>
        <authorList>
            <person name="Wang X."/>
        </authorList>
    </citation>
    <scope>NUCLEOTIDE SEQUENCE [LARGE SCALE GENOMIC DNA]</scope>
    <source>
        <strain evidence="3 4">YZH12</strain>
    </source>
</reference>
<dbReference type="InterPro" id="IPR002491">
    <property type="entry name" value="ABC_transptr_periplasmic_BD"/>
</dbReference>
<protein>
    <submittedName>
        <fullName evidence="3">ABC transporter substrate-binding protein</fullName>
    </submittedName>
</protein>
<dbReference type="EMBL" id="JAVYII010000009">
    <property type="protein sequence ID" value="MDT9594953.1"/>
    <property type="molecule type" value="Genomic_DNA"/>
</dbReference>
<organism evidence="3 4">
    <name type="scientific">Nocardioides imazamoxiresistens</name>
    <dbReference type="NCBI Taxonomy" id="3231893"/>
    <lineage>
        <taxon>Bacteria</taxon>
        <taxon>Bacillati</taxon>
        <taxon>Actinomycetota</taxon>
        <taxon>Actinomycetes</taxon>
        <taxon>Propionibacteriales</taxon>
        <taxon>Nocardioidaceae</taxon>
        <taxon>Nocardioides</taxon>
    </lineage>
</organism>
<feature type="domain" description="Fe/B12 periplasmic-binding" evidence="2">
    <location>
        <begin position="76"/>
        <end position="355"/>
    </location>
</feature>
<dbReference type="PANTHER" id="PTHR30535">
    <property type="entry name" value="VITAMIN B12-BINDING PROTEIN"/>
    <property type="match status" value="1"/>
</dbReference>
<evidence type="ECO:0000313" key="4">
    <source>
        <dbReference type="Proteomes" id="UP001268542"/>
    </source>
</evidence>
<dbReference type="InterPro" id="IPR050902">
    <property type="entry name" value="ABC_Transporter_SBP"/>
</dbReference>
<evidence type="ECO:0000313" key="3">
    <source>
        <dbReference type="EMBL" id="MDT9594953.1"/>
    </source>
</evidence>
<dbReference type="Proteomes" id="UP001268542">
    <property type="component" value="Unassembled WGS sequence"/>
</dbReference>
<dbReference type="PROSITE" id="PS50983">
    <property type="entry name" value="FE_B12_PBP"/>
    <property type="match status" value="1"/>
</dbReference>
<sequence>MTRSLSPRALLAPSPARRQTTQCLRVLAVTFLVAGGLAGCSSDTGGSDAGDAEPYEAPVVVVNCDREVRVEAPVERAVAVNQPAVELLLALGLGDRIASYAMSDDDVLPELEEEREGVEAFDTEFPSFETVLDVEPDLVYTTFDYTFTDEGIAGRDRFEELGVPTYQSPSECSGQEAEQTRALTLEDQWAEIEEVATLFGVRERGDELVSELSARAEEATVDLGAENVTMAWWYAATPAPYMAGCCGAPGLMTRAVGATNAFEDAEQYWPEIGWESVLERDPTVLVLADLGRGGDGDSAAEKIEFLESDPVASRLTAVQEQRYIVLDGTTMDPSIRNVTGIEQLAQGLRDLGLVE</sequence>
<dbReference type="Pfam" id="PF01497">
    <property type="entry name" value="Peripla_BP_2"/>
    <property type="match status" value="1"/>
</dbReference>
<gene>
    <name evidence="3" type="ORF">RDV89_17830</name>
</gene>
<evidence type="ECO:0000256" key="1">
    <source>
        <dbReference type="ARBA" id="ARBA00008814"/>
    </source>
</evidence>
<dbReference type="RefSeq" id="WP_315735237.1">
    <property type="nucleotide sequence ID" value="NZ_JAVYII010000009.1"/>
</dbReference>
<accession>A0ABU3Q0A6</accession>
<keyword evidence="4" id="KW-1185">Reference proteome</keyword>
<name>A0ABU3Q0A6_9ACTN</name>
<dbReference type="PANTHER" id="PTHR30535:SF7">
    <property type="entry name" value="IRON(III) DICITRATE-BINDING PROTEIN"/>
    <property type="match status" value="1"/>
</dbReference>
<dbReference type="Gene3D" id="3.40.50.1980">
    <property type="entry name" value="Nitrogenase molybdenum iron protein domain"/>
    <property type="match status" value="2"/>
</dbReference>
<evidence type="ECO:0000259" key="2">
    <source>
        <dbReference type="PROSITE" id="PS50983"/>
    </source>
</evidence>
<dbReference type="SUPFAM" id="SSF53807">
    <property type="entry name" value="Helical backbone' metal receptor"/>
    <property type="match status" value="1"/>
</dbReference>
<comment type="caution">
    <text evidence="3">The sequence shown here is derived from an EMBL/GenBank/DDBJ whole genome shotgun (WGS) entry which is preliminary data.</text>
</comment>
<comment type="similarity">
    <text evidence="1">Belongs to the bacterial solute-binding protein 8 family.</text>
</comment>
<proteinExistence type="inferred from homology"/>